<evidence type="ECO:0000256" key="3">
    <source>
        <dbReference type="ARBA" id="ARBA00022475"/>
    </source>
</evidence>
<dbReference type="Gene3D" id="1.10.3720.10">
    <property type="entry name" value="MetI-like"/>
    <property type="match status" value="1"/>
</dbReference>
<protein>
    <submittedName>
        <fullName evidence="9">ABC-type nitrate/sulfonate/bicarbonate transport system, permease component</fullName>
    </submittedName>
</protein>
<keyword evidence="10" id="KW-1185">Reference proteome</keyword>
<feature type="transmembrane region" description="Helical" evidence="7">
    <location>
        <begin position="118"/>
        <end position="137"/>
    </location>
</feature>
<feature type="transmembrane region" description="Helical" evidence="7">
    <location>
        <begin position="59"/>
        <end position="78"/>
    </location>
</feature>
<dbReference type="PANTHER" id="PTHR30151:SF0">
    <property type="entry name" value="ABC TRANSPORTER PERMEASE PROTEIN MJ0413-RELATED"/>
    <property type="match status" value="1"/>
</dbReference>
<dbReference type="STRING" id="1116472.MGMO_74c00040"/>
<evidence type="ECO:0000256" key="6">
    <source>
        <dbReference type="ARBA" id="ARBA00023136"/>
    </source>
</evidence>
<keyword evidence="3" id="KW-1003">Cell membrane</keyword>
<evidence type="ECO:0000259" key="8">
    <source>
        <dbReference type="PROSITE" id="PS50928"/>
    </source>
</evidence>
<comment type="subcellular location">
    <subcellularLocation>
        <location evidence="1 7">Cell membrane</location>
        <topology evidence="1 7">Multi-pass membrane protein</topology>
    </subcellularLocation>
</comment>
<keyword evidence="6 7" id="KW-0472">Membrane</keyword>
<dbReference type="RefSeq" id="WP_023494900.1">
    <property type="nucleotide sequence ID" value="NZ_AYLO01000071.1"/>
</dbReference>
<feature type="transmembrane region" description="Helical" evidence="7">
    <location>
        <begin position="213"/>
        <end position="236"/>
    </location>
</feature>
<evidence type="ECO:0000256" key="4">
    <source>
        <dbReference type="ARBA" id="ARBA00022692"/>
    </source>
</evidence>
<gene>
    <name evidence="9" type="ORF">MGMO_74c00040</name>
</gene>
<name>V5C0S6_9GAMM</name>
<dbReference type="EMBL" id="AYLO01000071">
    <property type="protein sequence ID" value="ESS72052.1"/>
    <property type="molecule type" value="Genomic_DNA"/>
</dbReference>
<keyword evidence="4 7" id="KW-0812">Transmembrane</keyword>
<proteinExistence type="inferred from homology"/>
<evidence type="ECO:0000256" key="1">
    <source>
        <dbReference type="ARBA" id="ARBA00004651"/>
    </source>
</evidence>
<dbReference type="PANTHER" id="PTHR30151">
    <property type="entry name" value="ALKANE SULFONATE ABC TRANSPORTER-RELATED, MEMBRANE SUBUNIT"/>
    <property type="match status" value="1"/>
</dbReference>
<organism evidence="9 10">
    <name type="scientific">Methyloglobulus morosus KoM1</name>
    <dbReference type="NCBI Taxonomy" id="1116472"/>
    <lineage>
        <taxon>Bacteria</taxon>
        <taxon>Pseudomonadati</taxon>
        <taxon>Pseudomonadota</taxon>
        <taxon>Gammaproteobacteria</taxon>
        <taxon>Methylococcales</taxon>
        <taxon>Methylococcaceae</taxon>
        <taxon>Methyloglobulus</taxon>
    </lineage>
</organism>
<feature type="domain" description="ABC transmembrane type-1" evidence="8">
    <location>
        <begin position="52"/>
        <end position="232"/>
    </location>
</feature>
<dbReference type="SUPFAM" id="SSF161098">
    <property type="entry name" value="MetI-like"/>
    <property type="match status" value="1"/>
</dbReference>
<evidence type="ECO:0000313" key="10">
    <source>
        <dbReference type="Proteomes" id="UP000017842"/>
    </source>
</evidence>
<dbReference type="GO" id="GO:0055085">
    <property type="term" value="P:transmembrane transport"/>
    <property type="evidence" value="ECO:0007669"/>
    <property type="project" value="InterPro"/>
</dbReference>
<feature type="transmembrane region" description="Helical" evidence="7">
    <location>
        <begin position="183"/>
        <end position="201"/>
    </location>
</feature>
<evidence type="ECO:0000256" key="2">
    <source>
        <dbReference type="ARBA" id="ARBA00022448"/>
    </source>
</evidence>
<sequence>MLRLAKIFGFVLFPLIWITLKYFGEIADRYLPDPIAVLESASLVDPSIAVHTFYTVTRFTTGFVFGTTLGVGITLIMYRSSLINALLLPIIQSSRAIPAVALIPFFILWFGFSEVGRYFLVLTGTAFNVAVAGLEILSKIPERYSIMFASFGLKPTQFCIRYGLPSICDGLLPTLRFSLSSSIGLIVASEMLGAQVGLGYLAQSARATFSLDLLFLVVILLGIISSIADWLLIILWGKLLFWRR</sequence>
<evidence type="ECO:0000256" key="5">
    <source>
        <dbReference type="ARBA" id="ARBA00022989"/>
    </source>
</evidence>
<feature type="transmembrane region" description="Helical" evidence="7">
    <location>
        <begin position="85"/>
        <end position="112"/>
    </location>
</feature>
<accession>V5C0S6</accession>
<dbReference type="InterPro" id="IPR000515">
    <property type="entry name" value="MetI-like"/>
</dbReference>
<comment type="similarity">
    <text evidence="7">Belongs to the binding-protein-dependent transport system permease family.</text>
</comment>
<dbReference type="InterPro" id="IPR035906">
    <property type="entry name" value="MetI-like_sf"/>
</dbReference>
<dbReference type="Pfam" id="PF00528">
    <property type="entry name" value="BPD_transp_1"/>
    <property type="match status" value="1"/>
</dbReference>
<feature type="transmembrane region" description="Helical" evidence="7">
    <location>
        <begin position="7"/>
        <end position="24"/>
    </location>
</feature>
<dbReference type="Proteomes" id="UP000017842">
    <property type="component" value="Unassembled WGS sequence"/>
</dbReference>
<keyword evidence="2 7" id="KW-0813">Transport</keyword>
<dbReference type="AlphaFoldDB" id="V5C0S6"/>
<dbReference type="GO" id="GO:0005886">
    <property type="term" value="C:plasma membrane"/>
    <property type="evidence" value="ECO:0007669"/>
    <property type="project" value="UniProtKB-SubCell"/>
</dbReference>
<keyword evidence="5 7" id="KW-1133">Transmembrane helix</keyword>
<evidence type="ECO:0000313" key="9">
    <source>
        <dbReference type="EMBL" id="ESS72052.1"/>
    </source>
</evidence>
<comment type="caution">
    <text evidence="9">The sequence shown here is derived from an EMBL/GenBank/DDBJ whole genome shotgun (WGS) entry which is preliminary data.</text>
</comment>
<dbReference type="PROSITE" id="PS50928">
    <property type="entry name" value="ABC_TM1"/>
    <property type="match status" value="1"/>
</dbReference>
<dbReference type="OrthoDB" id="8138334at2"/>
<reference evidence="9 10" key="1">
    <citation type="journal article" date="2013" name="Genome Announc.">
        <title>Draft Genome Sequence of the Methanotrophic Gammaproteobacterium Methyloglobulus morosus DSM 22980 Strain KoM1.</title>
        <authorList>
            <person name="Poehlein A."/>
            <person name="Deutzmann J.S."/>
            <person name="Daniel R."/>
            <person name="Simeonova D.D."/>
        </authorList>
    </citation>
    <scope>NUCLEOTIDE SEQUENCE [LARGE SCALE GENOMIC DNA]</scope>
    <source>
        <strain evidence="9 10">KoM1</strain>
    </source>
</reference>
<evidence type="ECO:0000256" key="7">
    <source>
        <dbReference type="RuleBase" id="RU363032"/>
    </source>
</evidence>
<dbReference type="eggNOG" id="COG0600">
    <property type="taxonomic scope" value="Bacteria"/>
</dbReference>